<evidence type="ECO:0000313" key="2">
    <source>
        <dbReference type="Proteomes" id="UP000182740"/>
    </source>
</evidence>
<dbReference type="AlphaFoldDB" id="A0A1K1S0Y7"/>
<dbReference type="EMBL" id="FPJG01000006">
    <property type="protein sequence ID" value="SFW77993.1"/>
    <property type="molecule type" value="Genomic_DNA"/>
</dbReference>
<accession>A0A1K1S0Y7</accession>
<organism evidence="1 2">
    <name type="scientific">Amycolatopsis australiensis</name>
    <dbReference type="NCBI Taxonomy" id="546364"/>
    <lineage>
        <taxon>Bacteria</taxon>
        <taxon>Bacillati</taxon>
        <taxon>Actinomycetota</taxon>
        <taxon>Actinomycetes</taxon>
        <taxon>Pseudonocardiales</taxon>
        <taxon>Pseudonocardiaceae</taxon>
        <taxon>Amycolatopsis</taxon>
    </lineage>
</organism>
<keyword evidence="2" id="KW-1185">Reference proteome</keyword>
<evidence type="ECO:0000313" key="1">
    <source>
        <dbReference type="EMBL" id="SFW77993.1"/>
    </source>
</evidence>
<reference evidence="2" key="1">
    <citation type="submission" date="2016-11" db="EMBL/GenBank/DDBJ databases">
        <authorList>
            <person name="Varghese N."/>
            <person name="Submissions S."/>
        </authorList>
    </citation>
    <scope>NUCLEOTIDE SEQUENCE [LARGE SCALE GENOMIC DNA]</scope>
    <source>
        <strain evidence="2">DSM 44671</strain>
    </source>
</reference>
<gene>
    <name evidence="1" type="ORF">SAMN04489730_4419</name>
</gene>
<dbReference type="Proteomes" id="UP000182740">
    <property type="component" value="Unassembled WGS sequence"/>
</dbReference>
<name>A0A1K1S0Y7_9PSEU</name>
<protein>
    <submittedName>
        <fullName evidence="1">Uncharacterized protein</fullName>
    </submittedName>
</protein>
<sequence length="121" mass="13254">MRSVTDISVTVVEDDPALADEQLRQLREELLGLDVDSVEFGPGRTPPEGAKGVDASTLSLVVTLSSSPVLIILGRTLRDWVGRAKDRSLIIRKDGRSLEITGARSGRDQKLIEAFLRDEQL</sequence>
<proteinExistence type="predicted"/>